<name>A0A5S3PS34_9FLAO</name>
<evidence type="ECO:0000259" key="1">
    <source>
        <dbReference type="Pfam" id="PF06439"/>
    </source>
</evidence>
<organism evidence="2 3">
    <name type="scientific">Maribacter algarum</name>
    <name type="common">ex Zhang et al. 2020</name>
    <dbReference type="NCBI Taxonomy" id="2578118"/>
    <lineage>
        <taxon>Bacteria</taxon>
        <taxon>Pseudomonadati</taxon>
        <taxon>Bacteroidota</taxon>
        <taxon>Flavobacteriia</taxon>
        <taxon>Flavobacteriales</taxon>
        <taxon>Flavobacteriaceae</taxon>
        <taxon>Maribacter</taxon>
    </lineage>
</organism>
<feature type="domain" description="3-keto-alpha-glucoside-1,2-lyase/3-keto-2-hydroxy-glucal hydratase" evidence="1">
    <location>
        <begin position="60"/>
        <end position="280"/>
    </location>
</feature>
<comment type="caution">
    <text evidence="2">The sequence shown here is derived from an EMBL/GenBank/DDBJ whole genome shotgun (WGS) entry which is preliminary data.</text>
</comment>
<keyword evidence="3" id="KW-1185">Reference proteome</keyword>
<sequence length="282" mass="32376">MTGTFKDCTSYPKIDNNEISYFLDEAEKKAEDYYQQILVKTLKTYFDKKSDNTGYTSDVFKQIFDGKSLEGWHGDTNYWRVENGTLVGEVTPTTPLKSNTFLIWQGGEPADFELKLEFRISEAGNSGINYRSETLDSIPYALRGYQADIDGKIRYTGQNYEERKRTTLAYRGEKVIISSQGDPDEVGSLRANVKNNCWQSREVVSQLGESDSLKTKIKFEDWNELYLIVEGNRMRHFVNGILMSDVQDDDSVNRKMSGKLGMQVHVGPPMKVEYRNIRLKNL</sequence>
<dbReference type="Proteomes" id="UP000310314">
    <property type="component" value="Unassembled WGS sequence"/>
</dbReference>
<dbReference type="GO" id="GO:0016787">
    <property type="term" value="F:hydrolase activity"/>
    <property type="evidence" value="ECO:0007669"/>
    <property type="project" value="InterPro"/>
</dbReference>
<proteinExistence type="predicted"/>
<dbReference type="OrthoDB" id="929868at2"/>
<dbReference type="InterPro" id="IPR010496">
    <property type="entry name" value="AL/BT2_dom"/>
</dbReference>
<dbReference type="EMBL" id="VATY01000002">
    <property type="protein sequence ID" value="TMM57557.1"/>
    <property type="molecule type" value="Genomic_DNA"/>
</dbReference>
<reference evidence="2 3" key="1">
    <citation type="submission" date="2019-05" db="EMBL/GenBank/DDBJ databases">
        <authorList>
            <person name="Zhang J.-Y."/>
            <person name="Feg X."/>
            <person name="Du Z.-J."/>
        </authorList>
    </citation>
    <scope>NUCLEOTIDE SEQUENCE [LARGE SCALE GENOMIC DNA]</scope>
    <source>
        <strain evidence="2 3">RZ26</strain>
    </source>
</reference>
<dbReference type="Pfam" id="PF06439">
    <property type="entry name" value="3keto-disac_hyd"/>
    <property type="match status" value="1"/>
</dbReference>
<protein>
    <submittedName>
        <fullName evidence="2">DUF1080 domain-containing protein</fullName>
    </submittedName>
</protein>
<gene>
    <name evidence="2" type="ORF">FEE95_08990</name>
</gene>
<evidence type="ECO:0000313" key="3">
    <source>
        <dbReference type="Proteomes" id="UP000310314"/>
    </source>
</evidence>
<dbReference type="Gene3D" id="2.60.120.560">
    <property type="entry name" value="Exo-inulinase, domain 1"/>
    <property type="match status" value="1"/>
</dbReference>
<accession>A0A5S3PS34</accession>
<dbReference type="AlphaFoldDB" id="A0A5S3PS34"/>
<evidence type="ECO:0000313" key="2">
    <source>
        <dbReference type="EMBL" id="TMM57557.1"/>
    </source>
</evidence>